<dbReference type="AlphaFoldDB" id="A0A381SYA2"/>
<accession>A0A381SYA2</accession>
<dbReference type="Pfam" id="PF08309">
    <property type="entry name" value="LVIVD"/>
    <property type="match status" value="1"/>
</dbReference>
<dbReference type="PROSITE" id="PS51257">
    <property type="entry name" value="PROKAR_LIPOPROTEIN"/>
    <property type="match status" value="1"/>
</dbReference>
<evidence type="ECO:0000313" key="2">
    <source>
        <dbReference type="EMBL" id="SVA08271.1"/>
    </source>
</evidence>
<evidence type="ECO:0008006" key="3">
    <source>
        <dbReference type="Google" id="ProtNLM"/>
    </source>
</evidence>
<protein>
    <recommendedName>
        <fullName evidence="3">LVIVD repeat-containing protein</fullName>
    </recommendedName>
</protein>
<feature type="region of interest" description="Disordered" evidence="1">
    <location>
        <begin position="570"/>
        <end position="595"/>
    </location>
</feature>
<name>A0A381SYA2_9ZZZZ</name>
<proteinExistence type="predicted"/>
<gene>
    <name evidence="2" type="ORF">METZ01_LOCUS61125</name>
</gene>
<organism evidence="2">
    <name type="scientific">marine metagenome</name>
    <dbReference type="NCBI Taxonomy" id="408172"/>
    <lineage>
        <taxon>unclassified sequences</taxon>
        <taxon>metagenomes</taxon>
        <taxon>ecological metagenomes</taxon>
    </lineage>
</organism>
<dbReference type="InterPro" id="IPR013211">
    <property type="entry name" value="LVIVD"/>
</dbReference>
<sequence length="595" mass="66361">MGMKWRLFGVALVTGLIAAACFPNGEEVGSGQQPAPVEITTDEFVQRADAVCMPNVPPVPNMASYGMDIVTGRFRHPLATPHQHEPQPFDGELEDWDTNEYIDNMTVEAYYPDTVEPFHTWQNIVDFDGQRYLYQYVRRDMKIFNITDPKDVSVVREKGHPWGPNGPGNEVNPFELGDMFGAASIQWNDKLDTYVMVQAFEVQRFGVIDDKRTDPAGVARHRNADHLKGFKVYAMHGPMPEEWELLAAVTTDVDHPEAPIGQQQGSGVRDIPTYFGGQYMFVAAAPDATYALTEYPTDLYSAGYQAWDMSDPAHPAFVGQFTAPGQRLGDEDAYKQNPRCGNRTSWFGARMSIFVPTPVEDGGRYGYGAMGGLGFYVFDISDPANIEAVGHLDFPPSVAGTEGDNIDVSQVERTGIVYYSGYPLAEDCWEPYKDVYMIDVRDPAKPSIRGTLPRPVPPEIAPFTDYCQRRGSFGPKRSGYYTQPGTGREGVLPYAFYNAGVQIFDVSGPSDPTIVAYFVPRFDTERVPDYARGNLAHGIYVEYDRNLIWLFVNHGIYVLSTPVLGEPSFEAPAHPWPPRKRASREEPVTLTKMAN</sequence>
<evidence type="ECO:0000256" key="1">
    <source>
        <dbReference type="SAM" id="MobiDB-lite"/>
    </source>
</evidence>
<dbReference type="EMBL" id="UINC01003667">
    <property type="protein sequence ID" value="SVA08271.1"/>
    <property type="molecule type" value="Genomic_DNA"/>
</dbReference>
<reference evidence="2" key="1">
    <citation type="submission" date="2018-05" db="EMBL/GenBank/DDBJ databases">
        <authorList>
            <person name="Lanie J.A."/>
            <person name="Ng W.-L."/>
            <person name="Kazmierczak K.M."/>
            <person name="Andrzejewski T.M."/>
            <person name="Davidsen T.M."/>
            <person name="Wayne K.J."/>
            <person name="Tettelin H."/>
            <person name="Glass J.I."/>
            <person name="Rusch D."/>
            <person name="Podicherti R."/>
            <person name="Tsui H.-C.T."/>
            <person name="Winkler M.E."/>
        </authorList>
    </citation>
    <scope>NUCLEOTIDE SEQUENCE</scope>
</reference>